<dbReference type="InterPro" id="IPR009057">
    <property type="entry name" value="Homeodomain-like_sf"/>
</dbReference>
<dbReference type="SUPFAM" id="SSF46689">
    <property type="entry name" value="Homeodomain-like"/>
    <property type="match status" value="1"/>
</dbReference>
<dbReference type="AlphaFoldDB" id="A0A330GDG8"/>
<dbReference type="InterPro" id="IPR036271">
    <property type="entry name" value="Tet_transcr_reg_TetR-rel_C_sf"/>
</dbReference>
<evidence type="ECO:0000313" key="4">
    <source>
        <dbReference type="EMBL" id="RAZ70553.1"/>
    </source>
</evidence>
<keyword evidence="1 2" id="KW-0238">DNA-binding</keyword>
<dbReference type="GO" id="GO:0000976">
    <property type="term" value="F:transcription cis-regulatory region binding"/>
    <property type="evidence" value="ECO:0007669"/>
    <property type="project" value="TreeGrafter"/>
</dbReference>
<dbReference type="GO" id="GO:0003700">
    <property type="term" value="F:DNA-binding transcription factor activity"/>
    <property type="evidence" value="ECO:0007669"/>
    <property type="project" value="TreeGrafter"/>
</dbReference>
<dbReference type="Pfam" id="PF17937">
    <property type="entry name" value="TetR_C_28"/>
    <property type="match status" value="1"/>
</dbReference>
<comment type="caution">
    <text evidence="4">The sequence shown here is derived from an EMBL/GenBank/DDBJ whole genome shotgun (WGS) entry which is preliminary data.</text>
</comment>
<protein>
    <submittedName>
        <fullName evidence="4">TetR/AcrR family transcriptional regulator</fullName>
    </submittedName>
</protein>
<dbReference type="InterPro" id="IPR041479">
    <property type="entry name" value="TetR_CgmR_C"/>
</dbReference>
<gene>
    <name evidence="4" type="ORF">DP202_06565</name>
</gene>
<dbReference type="Proteomes" id="UP000251576">
    <property type="component" value="Unassembled WGS sequence"/>
</dbReference>
<organism evidence="4 5">
    <name type="scientific">Enterobacter cloacae</name>
    <dbReference type="NCBI Taxonomy" id="550"/>
    <lineage>
        <taxon>Bacteria</taxon>
        <taxon>Pseudomonadati</taxon>
        <taxon>Pseudomonadota</taxon>
        <taxon>Gammaproteobacteria</taxon>
        <taxon>Enterobacterales</taxon>
        <taxon>Enterobacteriaceae</taxon>
        <taxon>Enterobacter</taxon>
        <taxon>Enterobacter cloacae complex</taxon>
    </lineage>
</organism>
<feature type="domain" description="HTH tetR-type" evidence="3">
    <location>
        <begin position="3"/>
        <end position="63"/>
    </location>
</feature>
<evidence type="ECO:0000259" key="3">
    <source>
        <dbReference type="PROSITE" id="PS50977"/>
    </source>
</evidence>
<evidence type="ECO:0000313" key="5">
    <source>
        <dbReference type="Proteomes" id="UP000251576"/>
    </source>
</evidence>
<dbReference type="Pfam" id="PF00440">
    <property type="entry name" value="TetR_N"/>
    <property type="match status" value="1"/>
</dbReference>
<reference evidence="4 5" key="1">
    <citation type="submission" date="2018-06" db="EMBL/GenBank/DDBJ databases">
        <title>ACT-28, a chromosomally-encoded AmpC with carbapenemase activity from Enterobacter kobei.</title>
        <authorList>
            <person name="Jousset A.B."/>
            <person name="Oueslati S."/>
            <person name="Bernabeu S."/>
            <person name="Takissian J."/>
            <person name="Creton E."/>
            <person name="Vogel A."/>
            <person name="Cotellon G."/>
            <person name="Bonnin R.A."/>
            <person name="Dortet L."/>
            <person name="Naas T."/>
        </authorList>
    </citation>
    <scope>NUCLEOTIDE SEQUENCE [LARGE SCALE GENOMIC DNA]</scope>
    <source>
        <strain evidence="4 5">99B3</strain>
    </source>
</reference>
<dbReference type="InterPro" id="IPR050109">
    <property type="entry name" value="HTH-type_TetR-like_transc_reg"/>
</dbReference>
<sequence>MRSSNRTKILDAAIRVVSREGITALAYESISAEAGLTRGGMLYHFPSREALLLGLHEYVSQQWESGLEAAAGKTAAEAMAQERFAAYVKVATQMSATRVELQFMLEGSTSPELAAPWTDVITRWAPGLAGEATDDDAMHWIVRLAADGLWAYESITNQAIPAELRERISKQLLSMLPGASVSDKDGKGSV</sequence>
<dbReference type="EMBL" id="QMDH01000009">
    <property type="protein sequence ID" value="RAZ70553.1"/>
    <property type="molecule type" value="Genomic_DNA"/>
</dbReference>
<name>A0A330GDG8_ENTCL</name>
<dbReference type="PROSITE" id="PS50977">
    <property type="entry name" value="HTH_TETR_2"/>
    <property type="match status" value="1"/>
</dbReference>
<dbReference type="PRINTS" id="PR00455">
    <property type="entry name" value="HTHTETR"/>
</dbReference>
<dbReference type="InterPro" id="IPR001647">
    <property type="entry name" value="HTH_TetR"/>
</dbReference>
<proteinExistence type="predicted"/>
<dbReference type="RefSeq" id="WP_112780467.1">
    <property type="nucleotide sequence ID" value="NZ_CABMNQ010000009.1"/>
</dbReference>
<evidence type="ECO:0000256" key="2">
    <source>
        <dbReference type="PROSITE-ProRule" id="PRU00335"/>
    </source>
</evidence>
<evidence type="ECO:0000256" key="1">
    <source>
        <dbReference type="ARBA" id="ARBA00023125"/>
    </source>
</evidence>
<accession>A0A330GDG8</accession>
<dbReference type="PANTHER" id="PTHR30055:SF146">
    <property type="entry name" value="HTH-TYPE TRANSCRIPTIONAL DUAL REGULATOR CECR"/>
    <property type="match status" value="1"/>
</dbReference>
<feature type="DNA-binding region" description="H-T-H motif" evidence="2">
    <location>
        <begin position="26"/>
        <end position="45"/>
    </location>
</feature>
<dbReference type="PANTHER" id="PTHR30055">
    <property type="entry name" value="HTH-TYPE TRANSCRIPTIONAL REGULATOR RUTR"/>
    <property type="match status" value="1"/>
</dbReference>
<dbReference type="SUPFAM" id="SSF48498">
    <property type="entry name" value="Tetracyclin repressor-like, C-terminal domain"/>
    <property type="match status" value="1"/>
</dbReference>
<dbReference type="Gene3D" id="1.10.357.10">
    <property type="entry name" value="Tetracycline Repressor, domain 2"/>
    <property type="match status" value="1"/>
</dbReference>